<evidence type="ECO:0000256" key="1">
    <source>
        <dbReference type="SAM" id="Phobius"/>
    </source>
</evidence>
<accession>A0A0F9LA50</accession>
<protein>
    <submittedName>
        <fullName evidence="2">Uncharacterized protein</fullName>
    </submittedName>
</protein>
<keyword evidence="1" id="KW-1133">Transmembrane helix</keyword>
<sequence>MNFNDFMSLIFIGLFLTYITMIAFQGFFKIFNYSYVDDVRLKIDFKNDG</sequence>
<evidence type="ECO:0000313" key="2">
    <source>
        <dbReference type="EMBL" id="KKM24490.1"/>
    </source>
</evidence>
<organism evidence="2">
    <name type="scientific">marine sediment metagenome</name>
    <dbReference type="NCBI Taxonomy" id="412755"/>
    <lineage>
        <taxon>unclassified sequences</taxon>
        <taxon>metagenomes</taxon>
        <taxon>ecological metagenomes</taxon>
    </lineage>
</organism>
<name>A0A0F9LA50_9ZZZZ</name>
<keyword evidence="1" id="KW-0812">Transmembrane</keyword>
<keyword evidence="1" id="KW-0472">Membrane</keyword>
<comment type="caution">
    <text evidence="2">The sequence shown here is derived from an EMBL/GenBank/DDBJ whole genome shotgun (WGS) entry which is preliminary data.</text>
</comment>
<dbReference type="EMBL" id="LAZR01012913">
    <property type="protein sequence ID" value="KKM24490.1"/>
    <property type="molecule type" value="Genomic_DNA"/>
</dbReference>
<proteinExistence type="predicted"/>
<gene>
    <name evidence="2" type="ORF">LCGC14_1604620</name>
</gene>
<reference evidence="2" key="1">
    <citation type="journal article" date="2015" name="Nature">
        <title>Complex archaea that bridge the gap between prokaryotes and eukaryotes.</title>
        <authorList>
            <person name="Spang A."/>
            <person name="Saw J.H."/>
            <person name="Jorgensen S.L."/>
            <person name="Zaremba-Niedzwiedzka K."/>
            <person name="Martijn J."/>
            <person name="Lind A.E."/>
            <person name="van Eijk R."/>
            <person name="Schleper C."/>
            <person name="Guy L."/>
            <person name="Ettema T.J."/>
        </authorList>
    </citation>
    <scope>NUCLEOTIDE SEQUENCE</scope>
</reference>
<feature type="transmembrane region" description="Helical" evidence="1">
    <location>
        <begin position="6"/>
        <end position="24"/>
    </location>
</feature>
<dbReference type="AlphaFoldDB" id="A0A0F9LA50"/>